<keyword evidence="2" id="KW-1185">Reference proteome</keyword>
<evidence type="ECO:0000313" key="1">
    <source>
        <dbReference type="EMBL" id="QFZ25381.1"/>
    </source>
</evidence>
<proteinExistence type="predicted"/>
<reference evidence="2" key="1">
    <citation type="journal article" date="2019" name="MBio">
        <title>Comparative genomics for the elucidation of multidrug resistance (MDR) in Candida lusitaniae.</title>
        <authorList>
            <person name="Kannan A."/>
            <person name="Asner S.A."/>
            <person name="Trachsel E."/>
            <person name="Kelly S."/>
            <person name="Parker J."/>
            <person name="Sanglard D."/>
        </authorList>
    </citation>
    <scope>NUCLEOTIDE SEQUENCE [LARGE SCALE GENOMIC DNA]</scope>
    <source>
        <strain evidence="2">P1</strain>
    </source>
</reference>
<dbReference type="Proteomes" id="UP000326582">
    <property type="component" value="Chromosome 1"/>
</dbReference>
<protein>
    <submittedName>
        <fullName evidence="1">GABA-specific permease</fullName>
    </submittedName>
</protein>
<organism evidence="1 2">
    <name type="scientific">Clavispora lusitaniae</name>
    <name type="common">Candida lusitaniae</name>
    <dbReference type="NCBI Taxonomy" id="36911"/>
    <lineage>
        <taxon>Eukaryota</taxon>
        <taxon>Fungi</taxon>
        <taxon>Dikarya</taxon>
        <taxon>Ascomycota</taxon>
        <taxon>Saccharomycotina</taxon>
        <taxon>Pichiomycetes</taxon>
        <taxon>Metschnikowiaceae</taxon>
        <taxon>Clavispora</taxon>
    </lineage>
</organism>
<name>A0ACD0WDS7_CLALS</name>
<accession>A0ACD0WDS7</accession>
<sequence length="559" mass="61005">MIHPVLSGEQIIEAVVSDSRYHNNTQNVVAPHITASFSRNDNELLAQIGYKPELRRQFSTLQVFGVAFSIMGLLPSVASILATALLAGPAGAIWGWLISSILILTIGIAMSENASFLPTSGGLYYWTNYYAPAKYKSVISYVVGNTNSIALVGALCSVDYGFATEVLSVVVIAKDGNYNITSAKTYGVFVACVAAHIAITCLSSKHAAWLQTTSIVVNVTLIALFVIAMPIAASRGSFKSASWVFGHFSNYTSFPIGWTQLSQAWLPAIWTIGAFDSCVHMSEECTNATRTIPIGIIASISMCGVLGWVIMVVTCFCIQTNDIENDILGSPFGQPMAQIIYDAFETKAGQGKKVAMAFMVLIAFAQFLMGASILTAISRQIFAFARDNGLPMSWWIKKVNKKLSVPIHAVITGGVAAIVIGLLCLIGTTAANALFTLYIAGNYFAWGMPTFLRLLYMDEKFQPGPFYLGPFWSRVNGWVSTVFIAYTIVMVMFPTNTDPDKDSMNYTCVITPGVWILSLLYYYVYAHRIYHGPTKTVDDEEQSSSEEVQYIDGQVEEKA</sequence>
<evidence type="ECO:0000313" key="2">
    <source>
        <dbReference type="Proteomes" id="UP000326582"/>
    </source>
</evidence>
<dbReference type="EMBL" id="CP038484">
    <property type="protein sequence ID" value="QFZ25381.1"/>
    <property type="molecule type" value="Genomic_DNA"/>
</dbReference>
<gene>
    <name evidence="1" type="ORF">EJF14_10475</name>
</gene>